<geneLocation type="mitochondrion" evidence="2"/>
<evidence type="ECO:0000313" key="3">
    <source>
        <dbReference type="Proteomes" id="UP000039324"/>
    </source>
</evidence>
<sequence>MQAADLEEGRARARREWQAMTAYERHRRLVDAYEKRDDTHREPQPAVTDLDVLEASYQFIREQDADAGSDPWVAEMARAYYARLYKEFAIADLKHYRRGSIGLRWRTEAEVKEGIGQFSCGARKCSERRGLRSTEVPFEYVEQGDTKLALVKVRLCPPCSDKLTYRSRKRKRSQADDNDNQGT</sequence>
<reference evidence="1 3" key="1">
    <citation type="submission" date="2015-02" db="EMBL/GenBank/DDBJ databases">
        <authorList>
            <person name="Chooi Y.-H."/>
        </authorList>
    </citation>
    <scope>NUCLEOTIDE SEQUENCE [LARGE SCALE GENOMIC DNA]</scope>
    <source>
        <strain evidence="1">E3</strain>
    </source>
</reference>
<proteinExistence type="predicted"/>
<dbReference type="AlphaFoldDB" id="A0A0G4J5Q1"/>
<dbReference type="OMA" id="NTRCALH"/>
<dbReference type="Proteomes" id="UP000039324">
    <property type="component" value="Unassembled WGS sequence"/>
</dbReference>
<dbReference type="EMBL" id="CDSF01000133">
    <property type="protein sequence ID" value="CEP02852.1"/>
    <property type="molecule type" value="Genomic_DNA"/>
</dbReference>
<reference evidence="2 4" key="2">
    <citation type="submission" date="2018-03" db="EMBL/GenBank/DDBJ databases">
        <authorList>
            <person name="Fogelqvist J."/>
        </authorList>
    </citation>
    <scope>NUCLEOTIDE SEQUENCE [LARGE SCALE GENOMIC DNA]</scope>
</reference>
<organism evidence="1 3">
    <name type="scientific">Plasmodiophora brassicae</name>
    <name type="common">Clubroot disease agent</name>
    <dbReference type="NCBI Taxonomy" id="37360"/>
    <lineage>
        <taxon>Eukaryota</taxon>
        <taxon>Sar</taxon>
        <taxon>Rhizaria</taxon>
        <taxon>Endomyxa</taxon>
        <taxon>Phytomyxea</taxon>
        <taxon>Plasmodiophorida</taxon>
        <taxon>Plasmodiophoridae</taxon>
        <taxon>Plasmodiophora</taxon>
    </lineage>
</organism>
<protein>
    <submittedName>
        <fullName evidence="1">Uncharacterized protein</fullName>
    </submittedName>
</protein>
<dbReference type="Pfam" id="PF09725">
    <property type="entry name" value="Fra10Ac1"/>
    <property type="match status" value="1"/>
</dbReference>
<gene>
    <name evidence="1" type="ORF">PBRA_002819</name>
    <name evidence="2" type="ORF">PLBR_LOCUS2173</name>
</gene>
<keyword evidence="2" id="KW-0496">Mitochondrion</keyword>
<dbReference type="OrthoDB" id="197967at2759"/>
<dbReference type="Proteomes" id="UP000290189">
    <property type="component" value="Unassembled WGS sequence"/>
</dbReference>
<accession>A0A0G4J5Q1</accession>
<dbReference type="InterPro" id="IPR019129">
    <property type="entry name" value="Folate-sensitive_fs_Fra10Ac1"/>
</dbReference>
<evidence type="ECO:0000313" key="2">
    <source>
        <dbReference type="EMBL" id="SPQ94958.1"/>
    </source>
</evidence>
<dbReference type="EMBL" id="OVEO01000003">
    <property type="protein sequence ID" value="SPQ94958.1"/>
    <property type="molecule type" value="Genomic_DNA"/>
</dbReference>
<keyword evidence="3" id="KW-1185">Reference proteome</keyword>
<dbReference type="STRING" id="37360.A0A0G4J5Q1"/>
<evidence type="ECO:0000313" key="1">
    <source>
        <dbReference type="EMBL" id="CEP02852.1"/>
    </source>
</evidence>
<name>A0A0G4J5Q1_PLABS</name>
<evidence type="ECO:0000313" key="4">
    <source>
        <dbReference type="Proteomes" id="UP000290189"/>
    </source>
</evidence>